<dbReference type="EMBL" id="CP001154">
    <property type="protein sequence ID" value="ACO75195.1"/>
    <property type="molecule type" value="Genomic_DNA"/>
</dbReference>
<dbReference type="HOGENOM" id="CLU_3185279_0_0_4"/>
<accession>C1DA80</accession>
<evidence type="ECO:0000313" key="1">
    <source>
        <dbReference type="EMBL" id="ACO75195.1"/>
    </source>
</evidence>
<reference evidence="1 2" key="1">
    <citation type="journal article" date="2009" name="PLoS Genet.">
        <title>The complete genome and proteome of Laribacter hongkongensis reveal potential mechanisms for adaptations to different temperatures and habitats.</title>
        <authorList>
            <person name="Woo P.C."/>
            <person name="Lau S.K."/>
            <person name="Tse H."/>
            <person name="Teng J.L."/>
            <person name="Curreem S.O."/>
            <person name="Tsang A.K."/>
            <person name="Fan R.Y."/>
            <person name="Wong G.K."/>
            <person name="Huang Y."/>
            <person name="Loman N.J."/>
            <person name="Snyder L.A."/>
            <person name="Cai J.J."/>
            <person name="Huang J.D."/>
            <person name="Mak W."/>
            <person name="Pallen M.J."/>
            <person name="Lok S."/>
            <person name="Yuen K.Y."/>
        </authorList>
    </citation>
    <scope>NUCLEOTIDE SEQUENCE [LARGE SCALE GENOMIC DNA]</scope>
    <source>
        <strain evidence="1 2">HLHK9</strain>
    </source>
</reference>
<proteinExistence type="predicted"/>
<dbReference type="Proteomes" id="UP000002010">
    <property type="component" value="Chromosome"/>
</dbReference>
<gene>
    <name evidence="1" type="ordered locus">LHK_02211</name>
</gene>
<name>C1DA80_LARHH</name>
<evidence type="ECO:0000313" key="2">
    <source>
        <dbReference type="Proteomes" id="UP000002010"/>
    </source>
</evidence>
<organism evidence="1 2">
    <name type="scientific">Laribacter hongkongensis (strain HLHK9)</name>
    <dbReference type="NCBI Taxonomy" id="557598"/>
    <lineage>
        <taxon>Bacteria</taxon>
        <taxon>Pseudomonadati</taxon>
        <taxon>Pseudomonadota</taxon>
        <taxon>Betaproteobacteria</taxon>
        <taxon>Neisseriales</taxon>
        <taxon>Aquaspirillaceae</taxon>
        <taxon>Laribacter</taxon>
    </lineage>
</organism>
<sequence>MLAALQQTFAPCQNDDMLLSKIINMPAGLVAGMTNRDTTGWTSDCG</sequence>
<protein>
    <submittedName>
        <fullName evidence="1">Uncharacterized protein</fullName>
    </submittedName>
</protein>
<dbReference type="STRING" id="557598.LHK_02211"/>
<dbReference type="AlphaFoldDB" id="C1DA80"/>
<keyword evidence="2" id="KW-1185">Reference proteome</keyword>
<dbReference type="KEGG" id="lhk:LHK_02211"/>